<proteinExistence type="predicted"/>
<gene>
    <name evidence="2" type="ORF">GMOD_00007100</name>
</gene>
<feature type="transmembrane region" description="Helical" evidence="1">
    <location>
        <begin position="306"/>
        <end position="324"/>
    </location>
</feature>
<keyword evidence="1" id="KW-0472">Membrane</keyword>
<evidence type="ECO:0000313" key="2">
    <source>
        <dbReference type="EMBL" id="RMZ72104.1"/>
    </source>
</evidence>
<keyword evidence="1" id="KW-1133">Transmembrane helix</keyword>
<reference evidence="2 3" key="1">
    <citation type="journal article" date="2014" name="PLoS ONE">
        <title>De novo Genome Assembly of the Fungal Plant Pathogen Pyrenophora semeniperda.</title>
        <authorList>
            <person name="Soliai M.M."/>
            <person name="Meyer S.E."/>
            <person name="Udall J.A."/>
            <person name="Elzinga D.E."/>
            <person name="Hermansen R.A."/>
            <person name="Bodily P.M."/>
            <person name="Hart A.A."/>
            <person name="Coleman C.E."/>
        </authorList>
    </citation>
    <scope>NUCLEOTIDE SEQUENCE [LARGE SCALE GENOMIC DNA]</scope>
    <source>
        <strain evidence="2 3">CCB06</strain>
        <tissue evidence="2">Mycelium</tissue>
    </source>
</reference>
<organism evidence="2 3">
    <name type="scientific">Pyrenophora seminiperda CCB06</name>
    <dbReference type="NCBI Taxonomy" id="1302712"/>
    <lineage>
        <taxon>Eukaryota</taxon>
        <taxon>Fungi</taxon>
        <taxon>Dikarya</taxon>
        <taxon>Ascomycota</taxon>
        <taxon>Pezizomycotina</taxon>
        <taxon>Dothideomycetes</taxon>
        <taxon>Pleosporomycetidae</taxon>
        <taxon>Pleosporales</taxon>
        <taxon>Pleosporineae</taxon>
        <taxon>Pleosporaceae</taxon>
        <taxon>Pyrenophora</taxon>
    </lineage>
</organism>
<feature type="transmembrane region" description="Helical" evidence="1">
    <location>
        <begin position="161"/>
        <end position="179"/>
    </location>
</feature>
<accession>A0A3M7MCK8</accession>
<feature type="transmembrane region" description="Helical" evidence="1">
    <location>
        <begin position="185"/>
        <end position="206"/>
    </location>
</feature>
<name>A0A3M7MCK8_9PLEO</name>
<dbReference type="AlphaFoldDB" id="A0A3M7MCK8"/>
<evidence type="ECO:0000313" key="3">
    <source>
        <dbReference type="Proteomes" id="UP000265663"/>
    </source>
</evidence>
<sequence>MFVLPVLYGLLVNPAPPDPNNGVDVVYVTQFVVEAPRVWPTVTVTVSGVPATVVEHILPSTSPPASPGAIPFPYNYSPAPARPLDNLPIGFPLTIHQLTEKRWSILDVVGFFTAVFSAMAVAWWAVLNAGDSGRLISWVTYEMREKRRMIKKDMRCAEGRVFYRTLAFLYTAWLAEYLTSWSGGYFTLGMIICYFVAFILCGRAYYQRHDIKTFAGTMWASVWAFTKDMAVVAWNFLCRVIEWRIYTWKKVPYHTRDVYMLFMKYALDLEMDDSAWPDYLELWTLVFKHMRTSVCVAWASTNRINHLILGVFYIAAKLFLAYWARALHVLNHRRDRTKLGQKVKNPTTSQDRWLNALIETSRMSWDTTAELVLTLEEREKKIERLEEQIATGVAPPPRTIQPTIQPRFEYYGVPSVPHGWNDRRGFVREGQDGPWKLRPLPAYRPIVVAPPEPQKEKEPDYSAKWWDDYYDRLDAPFKKEEEKTIIFT</sequence>
<feature type="transmembrane region" description="Helical" evidence="1">
    <location>
        <begin position="108"/>
        <end position="127"/>
    </location>
</feature>
<keyword evidence="3" id="KW-1185">Reference proteome</keyword>
<dbReference type="Proteomes" id="UP000265663">
    <property type="component" value="Unassembled WGS sequence"/>
</dbReference>
<evidence type="ECO:0000256" key="1">
    <source>
        <dbReference type="SAM" id="Phobius"/>
    </source>
</evidence>
<dbReference type="EMBL" id="KE747829">
    <property type="protein sequence ID" value="RMZ72104.1"/>
    <property type="molecule type" value="Genomic_DNA"/>
</dbReference>
<protein>
    <submittedName>
        <fullName evidence="2">Epidermal growth factor-like type 3</fullName>
    </submittedName>
</protein>
<keyword evidence="1" id="KW-0812">Transmembrane</keyword>